<dbReference type="EMBL" id="UINC01000001">
    <property type="protein sequence ID" value="SUZ47151.1"/>
    <property type="molecule type" value="Genomic_DNA"/>
</dbReference>
<sequence>MKAIILAAGVARRLYPLTYTIPKCLLEVGSKTILDRQLEALKSSGITDIIMVVGYYRESIIGHVRDNFPDINCEFVINHHYFETNTAYSLHLCSDLIKNQPFLLMNADVLYPQEVLERVIQSSYDTVLAVEIKPCGREEVKVVEGDQNRLVAIGKELIEDNSLGEFIGVAKFSSEFSTAFQNSLDHLITAGGTADYFEAAIHPLMSEHPVYYEDVSDLPCIEIDFIEDLEKARILVDSDWFK</sequence>
<evidence type="ECO:0000259" key="3">
    <source>
        <dbReference type="Pfam" id="PF00483"/>
    </source>
</evidence>
<dbReference type="Pfam" id="PF00483">
    <property type="entry name" value="NTP_transferase"/>
    <property type="match status" value="1"/>
</dbReference>
<dbReference type="CDD" id="cd02523">
    <property type="entry name" value="PC_cytidylyltransferase"/>
    <property type="match status" value="1"/>
</dbReference>
<keyword evidence="1" id="KW-0808">Transferase</keyword>
<dbReference type="SUPFAM" id="SSF53448">
    <property type="entry name" value="Nucleotide-diphospho-sugar transferases"/>
    <property type="match status" value="1"/>
</dbReference>
<dbReference type="PANTHER" id="PTHR43584">
    <property type="entry name" value="NUCLEOTIDYL TRANSFERASE"/>
    <property type="match status" value="1"/>
</dbReference>
<name>A0A381MXU8_9ZZZZ</name>
<proteinExistence type="predicted"/>
<protein>
    <recommendedName>
        <fullName evidence="3">Nucleotidyl transferase domain-containing protein</fullName>
    </recommendedName>
</protein>
<organism evidence="4">
    <name type="scientific">marine metagenome</name>
    <dbReference type="NCBI Taxonomy" id="408172"/>
    <lineage>
        <taxon>unclassified sequences</taxon>
        <taxon>metagenomes</taxon>
        <taxon>ecological metagenomes</taxon>
    </lineage>
</organism>
<accession>A0A381MXU8</accession>
<evidence type="ECO:0000313" key="4">
    <source>
        <dbReference type="EMBL" id="SUZ47151.1"/>
    </source>
</evidence>
<dbReference type="AlphaFoldDB" id="A0A381MXU8"/>
<feature type="domain" description="Nucleotidyl transferase" evidence="3">
    <location>
        <begin position="2"/>
        <end position="120"/>
    </location>
</feature>
<reference evidence="4" key="1">
    <citation type="submission" date="2018-05" db="EMBL/GenBank/DDBJ databases">
        <authorList>
            <person name="Lanie J.A."/>
            <person name="Ng W.-L."/>
            <person name="Kazmierczak K.M."/>
            <person name="Andrzejewski T.M."/>
            <person name="Davidsen T.M."/>
            <person name="Wayne K.J."/>
            <person name="Tettelin H."/>
            <person name="Glass J.I."/>
            <person name="Rusch D."/>
            <person name="Podicherti R."/>
            <person name="Tsui H.-C.T."/>
            <person name="Winkler M.E."/>
        </authorList>
    </citation>
    <scope>NUCLEOTIDE SEQUENCE</scope>
</reference>
<dbReference type="InterPro" id="IPR050065">
    <property type="entry name" value="GlmU-like"/>
</dbReference>
<dbReference type="InterPro" id="IPR005835">
    <property type="entry name" value="NTP_transferase_dom"/>
</dbReference>
<evidence type="ECO:0000256" key="1">
    <source>
        <dbReference type="ARBA" id="ARBA00022679"/>
    </source>
</evidence>
<keyword evidence="2" id="KW-0548">Nucleotidyltransferase</keyword>
<dbReference type="Gene3D" id="3.90.550.10">
    <property type="entry name" value="Spore Coat Polysaccharide Biosynthesis Protein SpsA, Chain A"/>
    <property type="match status" value="1"/>
</dbReference>
<gene>
    <name evidence="4" type="ORF">METZ01_LOCUS5</name>
</gene>
<evidence type="ECO:0000256" key="2">
    <source>
        <dbReference type="ARBA" id="ARBA00022695"/>
    </source>
</evidence>
<dbReference type="GO" id="GO:0016779">
    <property type="term" value="F:nucleotidyltransferase activity"/>
    <property type="evidence" value="ECO:0007669"/>
    <property type="project" value="UniProtKB-KW"/>
</dbReference>
<dbReference type="PANTHER" id="PTHR43584:SF8">
    <property type="entry name" value="N-ACETYLMURAMATE ALPHA-1-PHOSPHATE URIDYLYLTRANSFERASE"/>
    <property type="match status" value="1"/>
</dbReference>
<dbReference type="InterPro" id="IPR029044">
    <property type="entry name" value="Nucleotide-diphossugar_trans"/>
</dbReference>